<organism evidence="5 6">
    <name type="scientific">Agaribacter flavus</name>
    <dbReference type="NCBI Taxonomy" id="1902781"/>
    <lineage>
        <taxon>Bacteria</taxon>
        <taxon>Pseudomonadati</taxon>
        <taxon>Pseudomonadota</taxon>
        <taxon>Gammaproteobacteria</taxon>
        <taxon>Alteromonadales</taxon>
        <taxon>Alteromonadaceae</taxon>
        <taxon>Agaribacter</taxon>
    </lineage>
</organism>
<protein>
    <recommendedName>
        <fullName evidence="2">tRNA threonylcarbamoyladenosine biosynthesis protein TsaB</fullName>
    </recommendedName>
    <alternativeName>
        <fullName evidence="3">t(6)A37 threonylcarbamoyladenosine biosynthesis protein TsaB</fullName>
    </alternativeName>
</protein>
<evidence type="ECO:0000313" key="5">
    <source>
        <dbReference type="EMBL" id="MFC3120550.1"/>
    </source>
</evidence>
<dbReference type="PANTHER" id="PTHR11735">
    <property type="entry name" value="TRNA N6-ADENOSINE THREONYLCARBAMOYLTRANSFERASE"/>
    <property type="match status" value="1"/>
</dbReference>
<dbReference type="CDD" id="cd24032">
    <property type="entry name" value="ASKHA_NBD_TsaB"/>
    <property type="match status" value="1"/>
</dbReference>
<reference evidence="6" key="1">
    <citation type="journal article" date="2019" name="Int. J. Syst. Evol. Microbiol.">
        <title>The Global Catalogue of Microorganisms (GCM) 10K type strain sequencing project: providing services to taxonomists for standard genome sequencing and annotation.</title>
        <authorList>
            <consortium name="The Broad Institute Genomics Platform"/>
            <consortium name="The Broad Institute Genome Sequencing Center for Infectious Disease"/>
            <person name="Wu L."/>
            <person name="Ma J."/>
        </authorList>
    </citation>
    <scope>NUCLEOTIDE SEQUENCE [LARGE SCALE GENOMIC DNA]</scope>
    <source>
        <strain evidence="6">KCTC 52473</strain>
    </source>
</reference>
<keyword evidence="5" id="KW-0012">Acyltransferase</keyword>
<keyword evidence="6" id="KW-1185">Reference proteome</keyword>
<dbReference type="InterPro" id="IPR000905">
    <property type="entry name" value="Gcp-like_dom"/>
</dbReference>
<dbReference type="NCBIfam" id="TIGR03725">
    <property type="entry name" value="T6A_YeaZ"/>
    <property type="match status" value="1"/>
</dbReference>
<feature type="domain" description="Gcp-like" evidence="4">
    <location>
        <begin position="28"/>
        <end position="223"/>
    </location>
</feature>
<accession>A0ABV7FNR4</accession>
<sequence>MNVLAIDTSTEACSVAICTRDLIDGEFEICPQQHSQKLLEMIDRVLSKHMLSLTDMELLAYGCGPGSFTGVRIAASTIQGLSFGADLPVAQISTLATMAQENYERFRVESSMALIDARMQEVYKGMYSVDPSSQVVKLVGVEAVLPPNELSDELKKIRDSSYVGSGYHAYREALQIETLPKQLNVSYPNAKYMLSLAKHIAKQNGTVSAANIAPTYIRDKVTWKKLPGK</sequence>
<evidence type="ECO:0000256" key="3">
    <source>
        <dbReference type="ARBA" id="ARBA00032446"/>
    </source>
</evidence>
<dbReference type="Pfam" id="PF00814">
    <property type="entry name" value="TsaD"/>
    <property type="match status" value="1"/>
</dbReference>
<gene>
    <name evidence="5" type="primary">tsaB</name>
    <name evidence="5" type="ORF">ACFOHL_02845</name>
</gene>
<name>A0ABV7FNR4_9ALTE</name>
<dbReference type="InterPro" id="IPR022496">
    <property type="entry name" value="T6A_TsaB"/>
</dbReference>
<dbReference type="SUPFAM" id="SSF53067">
    <property type="entry name" value="Actin-like ATPase domain"/>
    <property type="match status" value="2"/>
</dbReference>
<dbReference type="Proteomes" id="UP001595478">
    <property type="component" value="Unassembled WGS sequence"/>
</dbReference>
<proteinExistence type="inferred from homology"/>
<comment type="similarity">
    <text evidence="1">Belongs to the KAE1 / TsaD family. TsaB subfamily.</text>
</comment>
<dbReference type="RefSeq" id="WP_376918688.1">
    <property type="nucleotide sequence ID" value="NZ_JBHRSW010000005.1"/>
</dbReference>
<evidence type="ECO:0000313" key="6">
    <source>
        <dbReference type="Proteomes" id="UP001595478"/>
    </source>
</evidence>
<dbReference type="EMBL" id="JBHRSW010000005">
    <property type="protein sequence ID" value="MFC3120550.1"/>
    <property type="molecule type" value="Genomic_DNA"/>
</dbReference>
<dbReference type="PANTHER" id="PTHR11735:SF11">
    <property type="entry name" value="TRNA THREONYLCARBAMOYLADENOSINE BIOSYNTHESIS PROTEIN TSAB"/>
    <property type="match status" value="1"/>
</dbReference>
<dbReference type="InterPro" id="IPR043129">
    <property type="entry name" value="ATPase_NBD"/>
</dbReference>
<comment type="caution">
    <text evidence="5">The sequence shown here is derived from an EMBL/GenBank/DDBJ whole genome shotgun (WGS) entry which is preliminary data.</text>
</comment>
<dbReference type="GO" id="GO:0061711">
    <property type="term" value="F:tRNA N(6)-L-threonylcarbamoyladenine synthase activity"/>
    <property type="evidence" value="ECO:0007669"/>
    <property type="project" value="UniProtKB-EC"/>
</dbReference>
<evidence type="ECO:0000259" key="4">
    <source>
        <dbReference type="Pfam" id="PF00814"/>
    </source>
</evidence>
<keyword evidence="5" id="KW-0808">Transferase</keyword>
<evidence type="ECO:0000256" key="1">
    <source>
        <dbReference type="ARBA" id="ARBA00010493"/>
    </source>
</evidence>
<evidence type="ECO:0000256" key="2">
    <source>
        <dbReference type="ARBA" id="ARBA00019012"/>
    </source>
</evidence>
<dbReference type="Gene3D" id="3.30.420.40">
    <property type="match status" value="2"/>
</dbReference>